<keyword evidence="1" id="KW-0808">Transferase</keyword>
<dbReference type="PANTHER" id="PTHR10434:SF11">
    <property type="entry name" value="1-ACYL-SN-GLYCEROL-3-PHOSPHATE ACYLTRANSFERASE"/>
    <property type="match status" value="1"/>
</dbReference>
<keyword evidence="2" id="KW-0012">Acyltransferase</keyword>
<dbReference type="GO" id="GO:0006654">
    <property type="term" value="P:phosphatidic acid biosynthetic process"/>
    <property type="evidence" value="ECO:0007669"/>
    <property type="project" value="TreeGrafter"/>
</dbReference>
<keyword evidence="3" id="KW-0812">Transmembrane</keyword>
<name>A0A532V2Q5_UNCT6</name>
<dbReference type="Pfam" id="PF01553">
    <property type="entry name" value="Acyltransferase"/>
    <property type="match status" value="1"/>
</dbReference>
<accession>A0A532V2Q5</accession>
<evidence type="ECO:0000256" key="3">
    <source>
        <dbReference type="SAM" id="Phobius"/>
    </source>
</evidence>
<evidence type="ECO:0000259" key="4">
    <source>
        <dbReference type="SMART" id="SM00563"/>
    </source>
</evidence>
<dbReference type="SUPFAM" id="SSF69593">
    <property type="entry name" value="Glycerol-3-phosphate (1)-acyltransferase"/>
    <property type="match status" value="1"/>
</dbReference>
<evidence type="ECO:0000313" key="5">
    <source>
        <dbReference type="EMBL" id="TKJ41419.1"/>
    </source>
</evidence>
<evidence type="ECO:0000256" key="1">
    <source>
        <dbReference type="ARBA" id="ARBA00022679"/>
    </source>
</evidence>
<sequence>MIGRRLSFMWRDILWWWLKIFVGLPLRFLLHTQSEGKIFNPHRGQPAFLVGNHTNTLDPFIISSFIKRPICFVVTDDDFRYKITRILLGWLKVIPTAKNIPDYVTMRTLIKAVKQGQIVAVSPEGGRNWDGEVLPLDETIPRLVKKLRLPVICVKQRGSYLTWPRWTNRPRRGKIILQFSHLFENPAEIPDGVAEIALMIDEKLRYSELEDPEITKHTFGGRNIAEHLELRFWLCPHCRNFFVLKSKGRHLYCSNCGARWELSGNGTFVLKRFGEPAVPEARNFKRYIDWAHYNDAVTMPMLLDRKRKGRNPLVSLAARMWSSSIQTRSDRRFKVPQEGTASLTPDFRMVFTRTEDNKTLIDTPLSEMNGANVVWNQKFEFFLPQVAYRLAFYGQSAYFWYFLTKKLGEK</sequence>
<dbReference type="CDD" id="cd07989">
    <property type="entry name" value="LPLAT_AGPAT-like"/>
    <property type="match status" value="1"/>
</dbReference>
<dbReference type="PANTHER" id="PTHR10434">
    <property type="entry name" value="1-ACYL-SN-GLYCEROL-3-PHOSPHATE ACYLTRANSFERASE"/>
    <property type="match status" value="1"/>
</dbReference>
<protein>
    <recommendedName>
        <fullName evidence="4">Phospholipid/glycerol acyltransferase domain-containing protein</fullName>
    </recommendedName>
</protein>
<evidence type="ECO:0000256" key="2">
    <source>
        <dbReference type="ARBA" id="ARBA00023315"/>
    </source>
</evidence>
<dbReference type="Proteomes" id="UP000317778">
    <property type="component" value="Unassembled WGS sequence"/>
</dbReference>
<gene>
    <name evidence="5" type="ORF">CEE36_08175</name>
</gene>
<dbReference type="GO" id="GO:0003841">
    <property type="term" value="F:1-acylglycerol-3-phosphate O-acyltransferase activity"/>
    <property type="evidence" value="ECO:0007669"/>
    <property type="project" value="TreeGrafter"/>
</dbReference>
<proteinExistence type="predicted"/>
<evidence type="ECO:0000313" key="6">
    <source>
        <dbReference type="Proteomes" id="UP000317778"/>
    </source>
</evidence>
<organism evidence="5 6">
    <name type="scientific">candidate division TA06 bacterium B3_TA06</name>
    <dbReference type="NCBI Taxonomy" id="2012487"/>
    <lineage>
        <taxon>Bacteria</taxon>
        <taxon>Bacteria division TA06</taxon>
    </lineage>
</organism>
<feature type="transmembrane region" description="Helical" evidence="3">
    <location>
        <begin position="12"/>
        <end position="30"/>
    </location>
</feature>
<comment type="caution">
    <text evidence="5">The sequence shown here is derived from an EMBL/GenBank/DDBJ whole genome shotgun (WGS) entry which is preliminary data.</text>
</comment>
<keyword evidence="3" id="KW-0472">Membrane</keyword>
<dbReference type="AlphaFoldDB" id="A0A532V2Q5"/>
<reference evidence="5 6" key="1">
    <citation type="submission" date="2017-06" db="EMBL/GenBank/DDBJ databases">
        <title>Novel microbial phyla capable of carbon fixation and sulfur reduction in deep-sea sediments.</title>
        <authorList>
            <person name="Huang J."/>
            <person name="Baker B."/>
            <person name="Wang Y."/>
        </authorList>
    </citation>
    <scope>NUCLEOTIDE SEQUENCE [LARGE SCALE GENOMIC DNA]</scope>
    <source>
        <strain evidence="5">B3_TA06</strain>
    </source>
</reference>
<dbReference type="EMBL" id="NJBO01000013">
    <property type="protein sequence ID" value="TKJ41419.1"/>
    <property type="molecule type" value="Genomic_DNA"/>
</dbReference>
<dbReference type="InterPro" id="IPR002123">
    <property type="entry name" value="Plipid/glycerol_acylTrfase"/>
</dbReference>
<keyword evidence="3" id="KW-1133">Transmembrane helix</keyword>
<dbReference type="SMART" id="SM00563">
    <property type="entry name" value="PlsC"/>
    <property type="match status" value="1"/>
</dbReference>
<feature type="domain" description="Phospholipid/glycerol acyltransferase" evidence="4">
    <location>
        <begin position="47"/>
        <end position="159"/>
    </location>
</feature>